<accession>A0ABS2CJY0</accession>
<evidence type="ECO:0000256" key="2">
    <source>
        <dbReference type="SAM" id="Phobius"/>
    </source>
</evidence>
<evidence type="ECO:0000313" key="4">
    <source>
        <dbReference type="Proteomes" id="UP001430172"/>
    </source>
</evidence>
<dbReference type="Proteomes" id="UP001430172">
    <property type="component" value="Unassembled WGS sequence"/>
</dbReference>
<reference evidence="3" key="1">
    <citation type="submission" date="2021-02" db="EMBL/GenBank/DDBJ databases">
        <title>Phycicoccus sp. MQZ13P-5T, whole genome shotgun sequence.</title>
        <authorList>
            <person name="Tuo L."/>
        </authorList>
    </citation>
    <scope>NUCLEOTIDE SEQUENCE</scope>
    <source>
        <strain evidence="3">MQZ13P-5</strain>
    </source>
</reference>
<protein>
    <recommendedName>
        <fullName evidence="5">Secreted protein</fullName>
    </recommendedName>
</protein>
<feature type="compositionally biased region" description="Basic and acidic residues" evidence="1">
    <location>
        <begin position="36"/>
        <end position="51"/>
    </location>
</feature>
<feature type="transmembrane region" description="Helical" evidence="2">
    <location>
        <begin position="6"/>
        <end position="31"/>
    </location>
</feature>
<evidence type="ECO:0000313" key="3">
    <source>
        <dbReference type="EMBL" id="MBM6400191.1"/>
    </source>
</evidence>
<keyword evidence="2" id="KW-0812">Transmembrane</keyword>
<dbReference type="RefSeq" id="WP_204130676.1">
    <property type="nucleotide sequence ID" value="NZ_JAFDVD010000008.1"/>
</dbReference>
<evidence type="ECO:0000256" key="1">
    <source>
        <dbReference type="SAM" id="MobiDB-lite"/>
    </source>
</evidence>
<feature type="region of interest" description="Disordered" evidence="1">
    <location>
        <begin position="36"/>
        <end position="68"/>
    </location>
</feature>
<keyword evidence="4" id="KW-1185">Reference proteome</keyword>
<evidence type="ECO:0008006" key="5">
    <source>
        <dbReference type="Google" id="ProtNLM"/>
    </source>
</evidence>
<proteinExistence type="predicted"/>
<sequence>MNVFAVMLWAVFGVGVLAAVVGITVAIVHTVRDKRTPEERWADEHDPDENPFRTGAQFINGINSGTRR</sequence>
<gene>
    <name evidence="3" type="ORF">JQN70_07340</name>
</gene>
<organism evidence="3 4">
    <name type="scientific">Phycicoccus sonneratiae</name>
    <dbReference type="NCBI Taxonomy" id="2807628"/>
    <lineage>
        <taxon>Bacteria</taxon>
        <taxon>Bacillati</taxon>
        <taxon>Actinomycetota</taxon>
        <taxon>Actinomycetes</taxon>
        <taxon>Micrococcales</taxon>
        <taxon>Intrasporangiaceae</taxon>
        <taxon>Phycicoccus</taxon>
    </lineage>
</organism>
<comment type="caution">
    <text evidence="3">The sequence shown here is derived from an EMBL/GenBank/DDBJ whole genome shotgun (WGS) entry which is preliminary data.</text>
</comment>
<keyword evidence="2" id="KW-1133">Transmembrane helix</keyword>
<dbReference type="EMBL" id="JAFDVD010000008">
    <property type="protein sequence ID" value="MBM6400191.1"/>
    <property type="molecule type" value="Genomic_DNA"/>
</dbReference>
<name>A0ABS2CJY0_9MICO</name>
<keyword evidence="2" id="KW-0472">Membrane</keyword>